<dbReference type="Gene3D" id="1.25.70.10">
    <property type="entry name" value="Transcription termination factor 3, mitochondrial"/>
    <property type="match status" value="2"/>
</dbReference>
<keyword evidence="2" id="KW-0806">Transcription termination</keyword>
<dbReference type="Pfam" id="PF02536">
    <property type="entry name" value="mTERF"/>
    <property type="match status" value="2"/>
</dbReference>
<dbReference type="PANTHER" id="PTHR13068:SF103">
    <property type="entry name" value="MITOCHONDRIAL TRANSCRIPTION TERMINATION FACTOR FAMILY PROTEIN"/>
    <property type="match status" value="1"/>
</dbReference>
<evidence type="ECO:0000256" key="3">
    <source>
        <dbReference type="ARBA" id="ARBA00022946"/>
    </source>
</evidence>
<proteinExistence type="inferred from homology"/>
<accession>A0ABD1I1C7</accession>
<keyword evidence="5" id="KW-1185">Reference proteome</keyword>
<sequence length="593" mass="67587">MLLRKLRIFVSLKMITGLNNLLWYPVSDKNPIFLQSPQFQTASRIQFLHSSKPMSNNSNQYVPKSVAQSSITLSTDGIRRPVKADAQAALFDYLHTTRGLSFLDSEHISKNSPRFLEGLLAKVDSEKDVLRALTKFFRYHPINEFEPFFESMGLSEREYAPFLPQELIFLSDDELLLDNYHTLSSYGLPRCEIGRLYKEVHEIFRYKCGVLDIKLRAYEQLGLRRSNVIKLVRCSPQLLAGEVDNVFVRVFERMKELGFDSNWIVGHLSSKNTYNWNRMLETLCFLQELGFSDVQMEALFREDAALLFAGCGKQVDIVVALLVKLGLKVKEVLDLVAKNPQILSPKCAKNFSKALAILLEIGTKPEIIVQILLSHMEVLASHSLKGLKTVLKDFNGDKHSLCEAIEKNPSAFFNLAFKTKKSGAEFVAARSPNNIVEKTDFLLRLGYVENSEEMVKALKQFRGRGDQLQERFDCLVGAGLDFNTVSGMVKQAPTVLNQTRDILEKKMDCLKNYLGYPVESIAGFPSYLCYDMKRISLRFSMYAWLREEGYVKPMLSVSTLLACSDARFVKYYVDIHPKGPEMWENLKRSLASD</sequence>
<keyword evidence="2" id="KW-0804">Transcription</keyword>
<reference evidence="4 5" key="1">
    <citation type="submission" date="2024-06" db="EMBL/GenBank/DDBJ databases">
        <title>A chromosome level genome sequence of Diviner's sage (Salvia divinorum).</title>
        <authorList>
            <person name="Ford S.A."/>
            <person name="Ro D.-K."/>
            <person name="Ness R.W."/>
            <person name="Phillips M.A."/>
        </authorList>
    </citation>
    <scope>NUCLEOTIDE SEQUENCE [LARGE SCALE GENOMIC DNA]</scope>
    <source>
        <strain evidence="4">SAF-2024a</strain>
        <tissue evidence="4">Leaf</tissue>
    </source>
</reference>
<keyword evidence="3" id="KW-0809">Transit peptide</keyword>
<dbReference type="AlphaFoldDB" id="A0ABD1I1C7"/>
<keyword evidence="2" id="KW-0805">Transcription regulation</keyword>
<organism evidence="4 5">
    <name type="scientific">Salvia divinorum</name>
    <name type="common">Maria pastora</name>
    <name type="synonym">Diviner's sage</name>
    <dbReference type="NCBI Taxonomy" id="28513"/>
    <lineage>
        <taxon>Eukaryota</taxon>
        <taxon>Viridiplantae</taxon>
        <taxon>Streptophyta</taxon>
        <taxon>Embryophyta</taxon>
        <taxon>Tracheophyta</taxon>
        <taxon>Spermatophyta</taxon>
        <taxon>Magnoliopsida</taxon>
        <taxon>eudicotyledons</taxon>
        <taxon>Gunneridae</taxon>
        <taxon>Pentapetalae</taxon>
        <taxon>asterids</taxon>
        <taxon>lamiids</taxon>
        <taxon>Lamiales</taxon>
        <taxon>Lamiaceae</taxon>
        <taxon>Nepetoideae</taxon>
        <taxon>Mentheae</taxon>
        <taxon>Salviinae</taxon>
        <taxon>Salvia</taxon>
        <taxon>Salvia subgen. Calosphace</taxon>
    </lineage>
</organism>
<name>A0ABD1I1C7_SALDI</name>
<evidence type="ECO:0000313" key="4">
    <source>
        <dbReference type="EMBL" id="KAL1562536.1"/>
    </source>
</evidence>
<dbReference type="SMART" id="SM00733">
    <property type="entry name" value="Mterf"/>
    <property type="match status" value="5"/>
</dbReference>
<protein>
    <submittedName>
        <fullName evidence="4">Uncharacterized protein</fullName>
    </submittedName>
</protein>
<dbReference type="GO" id="GO:0006353">
    <property type="term" value="P:DNA-templated transcription termination"/>
    <property type="evidence" value="ECO:0007669"/>
    <property type="project" value="UniProtKB-KW"/>
</dbReference>
<evidence type="ECO:0000256" key="2">
    <source>
        <dbReference type="ARBA" id="ARBA00022472"/>
    </source>
</evidence>
<dbReference type="EMBL" id="JBEAFC010000003">
    <property type="protein sequence ID" value="KAL1562536.1"/>
    <property type="molecule type" value="Genomic_DNA"/>
</dbReference>
<dbReference type="Proteomes" id="UP001567538">
    <property type="component" value="Unassembled WGS sequence"/>
</dbReference>
<dbReference type="PANTHER" id="PTHR13068">
    <property type="entry name" value="CGI-12 PROTEIN-RELATED"/>
    <property type="match status" value="1"/>
</dbReference>
<dbReference type="InterPro" id="IPR003690">
    <property type="entry name" value="MTERF"/>
</dbReference>
<evidence type="ECO:0000313" key="5">
    <source>
        <dbReference type="Proteomes" id="UP001567538"/>
    </source>
</evidence>
<comment type="similarity">
    <text evidence="1">Belongs to the mTERF family.</text>
</comment>
<gene>
    <name evidence="4" type="ORF">AAHA92_05106</name>
</gene>
<comment type="caution">
    <text evidence="4">The sequence shown here is derived from an EMBL/GenBank/DDBJ whole genome shotgun (WGS) entry which is preliminary data.</text>
</comment>
<evidence type="ECO:0000256" key="1">
    <source>
        <dbReference type="ARBA" id="ARBA00007692"/>
    </source>
</evidence>
<dbReference type="InterPro" id="IPR038538">
    <property type="entry name" value="MTERF_sf"/>
</dbReference>